<dbReference type="EC" id="1.14.12.17" evidence="4"/>
<comment type="catalytic activity">
    <reaction evidence="14">
        <text>2 nitric oxide + NADPH + 2 O2 = 2 nitrate + NADP(+) + H(+)</text>
        <dbReference type="Rhea" id="RHEA:19465"/>
        <dbReference type="ChEBI" id="CHEBI:15378"/>
        <dbReference type="ChEBI" id="CHEBI:15379"/>
        <dbReference type="ChEBI" id="CHEBI:16480"/>
        <dbReference type="ChEBI" id="CHEBI:17632"/>
        <dbReference type="ChEBI" id="CHEBI:57783"/>
        <dbReference type="ChEBI" id="CHEBI:58349"/>
        <dbReference type="EC" id="1.14.12.17"/>
    </reaction>
</comment>
<evidence type="ECO:0000256" key="3">
    <source>
        <dbReference type="ARBA" id="ARBA00006401"/>
    </source>
</evidence>
<dbReference type="InterPro" id="IPR036010">
    <property type="entry name" value="2Fe-2S_ferredoxin-like_sf"/>
</dbReference>
<dbReference type="InterPro" id="IPR039261">
    <property type="entry name" value="FNR_nucleotide-bd"/>
</dbReference>
<dbReference type="Pfam" id="PF00175">
    <property type="entry name" value="NAD_binding_1"/>
    <property type="match status" value="1"/>
</dbReference>
<keyword evidence="11" id="KW-0408">Iron</keyword>
<comment type="catalytic activity">
    <reaction evidence="13">
        <text>2 nitric oxide + NADH + 2 O2 = 2 nitrate + NAD(+) + H(+)</text>
        <dbReference type="Rhea" id="RHEA:19469"/>
        <dbReference type="ChEBI" id="CHEBI:15378"/>
        <dbReference type="ChEBI" id="CHEBI:15379"/>
        <dbReference type="ChEBI" id="CHEBI:16480"/>
        <dbReference type="ChEBI" id="CHEBI:17632"/>
        <dbReference type="ChEBI" id="CHEBI:57540"/>
        <dbReference type="ChEBI" id="CHEBI:57945"/>
        <dbReference type="EC" id="1.14.12.17"/>
    </reaction>
</comment>
<dbReference type="InterPro" id="IPR017927">
    <property type="entry name" value="FAD-bd_FR_type"/>
</dbReference>
<keyword evidence="18" id="KW-1185">Reference proteome</keyword>
<dbReference type="FunFam" id="3.40.50.80:FF:000010">
    <property type="entry name" value="Flavohemoprotein"/>
    <property type="match status" value="1"/>
</dbReference>
<dbReference type="RefSeq" id="WP_011523462.1">
    <property type="nucleotide sequence ID" value="NC_008009.1"/>
</dbReference>
<dbReference type="eggNOG" id="COG1018">
    <property type="taxonomic scope" value="Bacteria"/>
</dbReference>
<reference evidence="17 18" key="1">
    <citation type="journal article" date="2009" name="Appl. Environ. Microbiol.">
        <title>Three genomes from the phylum Acidobacteria provide insight into the lifestyles of these microorganisms in soils.</title>
        <authorList>
            <person name="Ward N.L."/>
            <person name="Challacombe J.F."/>
            <person name="Janssen P.H."/>
            <person name="Henrissat B."/>
            <person name="Coutinho P.M."/>
            <person name="Wu M."/>
            <person name="Xie G."/>
            <person name="Haft D.H."/>
            <person name="Sait M."/>
            <person name="Badger J."/>
            <person name="Barabote R.D."/>
            <person name="Bradley B."/>
            <person name="Brettin T.S."/>
            <person name="Brinkac L.M."/>
            <person name="Bruce D."/>
            <person name="Creasy T."/>
            <person name="Daugherty S.C."/>
            <person name="Davidsen T.M."/>
            <person name="DeBoy R.T."/>
            <person name="Detter J.C."/>
            <person name="Dodson R.J."/>
            <person name="Durkin A.S."/>
            <person name="Ganapathy A."/>
            <person name="Gwinn-Giglio M."/>
            <person name="Han C.S."/>
            <person name="Khouri H."/>
            <person name="Kiss H."/>
            <person name="Kothari S.P."/>
            <person name="Madupu R."/>
            <person name="Nelson K.E."/>
            <person name="Nelson W.C."/>
            <person name="Paulsen I."/>
            <person name="Penn K."/>
            <person name="Ren Q."/>
            <person name="Rosovitz M.J."/>
            <person name="Selengut J.D."/>
            <person name="Shrivastava S."/>
            <person name="Sullivan S.A."/>
            <person name="Tapia R."/>
            <person name="Thompson L.S."/>
            <person name="Watkins K.L."/>
            <person name="Yang Q."/>
            <person name="Yu C."/>
            <person name="Zafar N."/>
            <person name="Zhou L."/>
            <person name="Kuske C.R."/>
        </authorList>
    </citation>
    <scope>NUCLEOTIDE SEQUENCE [LARGE SCALE GENOMIC DNA]</scope>
    <source>
        <strain evidence="17 18">Ellin345</strain>
    </source>
</reference>
<gene>
    <name evidence="17" type="ordered locus">Acid345_2660</name>
</gene>
<dbReference type="PRINTS" id="PR00409">
    <property type="entry name" value="PHDIOXRDTASE"/>
</dbReference>
<evidence type="ECO:0000256" key="8">
    <source>
        <dbReference type="ARBA" id="ARBA00022827"/>
    </source>
</evidence>
<dbReference type="Pfam" id="PF00970">
    <property type="entry name" value="FAD_binding_6"/>
    <property type="match status" value="1"/>
</dbReference>
<protein>
    <recommendedName>
        <fullName evidence="4">nitric oxide dioxygenase</fullName>
        <ecNumber evidence="4">1.14.12.17</ecNumber>
    </recommendedName>
</protein>
<dbReference type="OrthoDB" id="9786134at2"/>
<dbReference type="InterPro" id="IPR001041">
    <property type="entry name" value="2Fe-2S_ferredoxin-type"/>
</dbReference>
<evidence type="ECO:0000259" key="16">
    <source>
        <dbReference type="PROSITE" id="PS51384"/>
    </source>
</evidence>
<evidence type="ECO:0000313" key="17">
    <source>
        <dbReference type="EMBL" id="ABF41661.1"/>
    </source>
</evidence>
<comment type="cofactor">
    <cofactor evidence="2">
        <name>FAD</name>
        <dbReference type="ChEBI" id="CHEBI:57692"/>
    </cofactor>
</comment>
<dbReference type="GO" id="GO:0008941">
    <property type="term" value="F:nitric oxide dioxygenase NAD(P)H activity"/>
    <property type="evidence" value="ECO:0007669"/>
    <property type="project" value="UniProtKB-EC"/>
</dbReference>
<keyword evidence="5" id="KW-0349">Heme</keyword>
<dbReference type="SUPFAM" id="SSF54292">
    <property type="entry name" value="2Fe-2S ferredoxin-like"/>
    <property type="match status" value="1"/>
</dbReference>
<dbReference type="PANTHER" id="PTHR30212">
    <property type="entry name" value="PROTEIN YIIM"/>
    <property type="match status" value="1"/>
</dbReference>
<feature type="domain" description="MOSC" evidence="15">
    <location>
        <begin position="29"/>
        <end position="164"/>
    </location>
</feature>
<dbReference type="CDD" id="cd00207">
    <property type="entry name" value="fer2"/>
    <property type="match status" value="1"/>
</dbReference>
<evidence type="ECO:0000256" key="10">
    <source>
        <dbReference type="ARBA" id="ARBA00023002"/>
    </source>
</evidence>
<dbReference type="InterPro" id="IPR005302">
    <property type="entry name" value="MoCF_Sase_C"/>
</dbReference>
<dbReference type="SUPFAM" id="SSF63380">
    <property type="entry name" value="Riboflavin synthase domain-like"/>
    <property type="match status" value="1"/>
</dbReference>
<evidence type="ECO:0000313" key="18">
    <source>
        <dbReference type="Proteomes" id="UP000002432"/>
    </source>
</evidence>
<dbReference type="Pfam" id="PF00111">
    <property type="entry name" value="Fer2"/>
    <property type="match status" value="1"/>
</dbReference>
<dbReference type="HOGENOM" id="CLU_033218_0_0_0"/>
<accession>Q1IN89</accession>
<evidence type="ECO:0000256" key="2">
    <source>
        <dbReference type="ARBA" id="ARBA00001974"/>
    </source>
</evidence>
<feature type="domain" description="FAD-binding FR-type" evidence="16">
    <location>
        <begin position="232"/>
        <end position="336"/>
    </location>
</feature>
<dbReference type="InterPro" id="IPR011037">
    <property type="entry name" value="Pyrv_Knase-like_insert_dom_sf"/>
</dbReference>
<keyword evidence="10" id="KW-0560">Oxidoreductase</keyword>
<dbReference type="EMBL" id="CP000360">
    <property type="protein sequence ID" value="ABF41661.1"/>
    <property type="molecule type" value="Genomic_DNA"/>
</dbReference>
<dbReference type="PROSITE" id="PS51340">
    <property type="entry name" value="MOSC"/>
    <property type="match status" value="1"/>
</dbReference>
<evidence type="ECO:0000256" key="1">
    <source>
        <dbReference type="ARBA" id="ARBA00001970"/>
    </source>
</evidence>
<comment type="similarity">
    <text evidence="3">In the C-terminal section; belongs to the flavoprotein pyridine nucleotide cytochrome reductase family.</text>
</comment>
<dbReference type="SUPFAM" id="SSF52343">
    <property type="entry name" value="Ferredoxin reductase-like, C-terminal NADP-linked domain"/>
    <property type="match status" value="1"/>
</dbReference>
<evidence type="ECO:0000256" key="13">
    <source>
        <dbReference type="ARBA" id="ARBA00048649"/>
    </source>
</evidence>
<dbReference type="InterPro" id="IPR012675">
    <property type="entry name" value="Beta-grasp_dom_sf"/>
</dbReference>
<dbReference type="InterPro" id="IPR052353">
    <property type="entry name" value="Benzoxazolinone_Detox_Enz"/>
</dbReference>
<dbReference type="InterPro" id="IPR005163">
    <property type="entry name" value="Tri_helical_YiiM-like"/>
</dbReference>
<dbReference type="EnsemblBacteria" id="ABF41661">
    <property type="protein sequence ID" value="ABF41661"/>
    <property type="gene ID" value="Acid345_2660"/>
</dbReference>
<dbReference type="Gene3D" id="3.40.50.80">
    <property type="entry name" value="Nucleotide-binding domain of ferredoxin-NADP reductase (FNR) module"/>
    <property type="match status" value="1"/>
</dbReference>
<dbReference type="Pfam" id="PF03473">
    <property type="entry name" value="MOSC"/>
    <property type="match status" value="1"/>
</dbReference>
<evidence type="ECO:0000256" key="6">
    <source>
        <dbReference type="ARBA" id="ARBA00022630"/>
    </source>
</evidence>
<keyword evidence="8" id="KW-0274">FAD</keyword>
<dbReference type="InterPro" id="IPR008333">
    <property type="entry name" value="Cbr1-like_FAD-bd_dom"/>
</dbReference>
<dbReference type="SUPFAM" id="SSF50800">
    <property type="entry name" value="PK beta-barrel domain-like"/>
    <property type="match status" value="1"/>
</dbReference>
<evidence type="ECO:0000256" key="9">
    <source>
        <dbReference type="ARBA" id="ARBA00022857"/>
    </source>
</evidence>
<dbReference type="Pfam" id="PF03475">
    <property type="entry name" value="YiiM_3-alpha"/>
    <property type="match status" value="1"/>
</dbReference>
<dbReference type="InterPro" id="IPR001433">
    <property type="entry name" value="OxRdtase_FAD/NAD-bd"/>
</dbReference>
<evidence type="ECO:0000256" key="7">
    <source>
        <dbReference type="ARBA" id="ARBA00022723"/>
    </source>
</evidence>
<evidence type="ECO:0000256" key="5">
    <source>
        <dbReference type="ARBA" id="ARBA00022617"/>
    </source>
</evidence>
<dbReference type="AlphaFoldDB" id="Q1IN89"/>
<dbReference type="GO" id="GO:0030170">
    <property type="term" value="F:pyridoxal phosphate binding"/>
    <property type="evidence" value="ECO:0007669"/>
    <property type="project" value="InterPro"/>
</dbReference>
<dbReference type="PANTHER" id="PTHR30212:SF2">
    <property type="entry name" value="PROTEIN YIIM"/>
    <property type="match status" value="1"/>
</dbReference>
<evidence type="ECO:0000256" key="12">
    <source>
        <dbReference type="ARBA" id="ARBA00023027"/>
    </source>
</evidence>
<evidence type="ECO:0000259" key="15">
    <source>
        <dbReference type="PROSITE" id="PS51340"/>
    </source>
</evidence>
<evidence type="ECO:0000256" key="4">
    <source>
        <dbReference type="ARBA" id="ARBA00012229"/>
    </source>
</evidence>
<keyword evidence="12" id="KW-0520">NAD</keyword>
<keyword evidence="7" id="KW-0479">Metal-binding</keyword>
<dbReference type="eggNOG" id="COG2258">
    <property type="taxonomic scope" value="Bacteria"/>
</dbReference>
<dbReference type="Gene3D" id="2.40.33.20">
    <property type="entry name" value="PK beta-barrel domain-like"/>
    <property type="match status" value="1"/>
</dbReference>
<keyword evidence="9" id="KW-0521">NADP</keyword>
<dbReference type="Proteomes" id="UP000002432">
    <property type="component" value="Chromosome"/>
</dbReference>
<dbReference type="GO" id="GO:0030151">
    <property type="term" value="F:molybdenum ion binding"/>
    <property type="evidence" value="ECO:0007669"/>
    <property type="project" value="InterPro"/>
</dbReference>
<dbReference type="Gene3D" id="3.10.20.30">
    <property type="match status" value="1"/>
</dbReference>
<organism evidence="17 18">
    <name type="scientific">Koribacter versatilis (strain Ellin345)</name>
    <dbReference type="NCBI Taxonomy" id="204669"/>
    <lineage>
        <taxon>Bacteria</taxon>
        <taxon>Pseudomonadati</taxon>
        <taxon>Acidobacteriota</taxon>
        <taxon>Terriglobia</taxon>
        <taxon>Terriglobales</taxon>
        <taxon>Candidatus Korobacteraceae</taxon>
        <taxon>Candidatus Korobacter</taxon>
    </lineage>
</organism>
<keyword evidence="6" id="KW-0285">Flavoprotein</keyword>
<name>Q1IN89_KORVE</name>
<dbReference type="PROSITE" id="PS51384">
    <property type="entry name" value="FAD_FR"/>
    <property type="match status" value="1"/>
</dbReference>
<evidence type="ECO:0000256" key="14">
    <source>
        <dbReference type="ARBA" id="ARBA00049433"/>
    </source>
</evidence>
<dbReference type="STRING" id="204669.Acid345_2660"/>
<comment type="cofactor">
    <cofactor evidence="1">
        <name>heme b</name>
        <dbReference type="ChEBI" id="CHEBI:60344"/>
    </cofactor>
</comment>
<dbReference type="GO" id="GO:0051536">
    <property type="term" value="F:iron-sulfur cluster binding"/>
    <property type="evidence" value="ECO:0007669"/>
    <property type="project" value="InterPro"/>
</dbReference>
<dbReference type="Gene3D" id="2.40.30.10">
    <property type="entry name" value="Translation factors"/>
    <property type="match status" value="1"/>
</dbReference>
<evidence type="ECO:0000256" key="11">
    <source>
        <dbReference type="ARBA" id="ARBA00023004"/>
    </source>
</evidence>
<dbReference type="CDD" id="cd06184">
    <property type="entry name" value="flavohem_like_fad_nad_binding"/>
    <property type="match status" value="1"/>
</dbReference>
<dbReference type="InterPro" id="IPR017938">
    <property type="entry name" value="Riboflavin_synthase-like_b-brl"/>
</dbReference>
<sequence>MPSLISVNVGLPRDVEWQGNIVHTAIWKKPVSGKVLARRLNLAGDGQGDLAGHGGEHRAVMVYQLDSYRYWQEQLHRDAFEYGQFGENFTVDGLPDTEVCIGDRYRIGSALFEVTQPRVTCYRVGIRMNEPQMAALLVSHKRPGFYLRVIEEGEVSAGDAIVKVADGPEHVTVADIDALLYLPGHSREVLKRALQVPALSNGWKSSLEAMLNSDQPNGSAGLITVAPPPAWRGFRPLRVAEVHRETADVLSFVLASPDGEPLPVPLAGQFLIFKLEPGAHSAPILRNYSISSANGEGTYRVSVKRDSGDGSRYFHDHIHAGDVIQVGAPRGTFTLAHDEKPIVLLSAGIGATPVLSMLYSLVATDTAREIWWCYGARNSQEHPFASEVHALLSKLPNSHSIVAYSKPLETDRPGTDYNDHGHLDRSLLEAHHVPKLADFYLCGPSAFMAQITATLQAWGVPSDCIHSEIFGTVGAITPGIAATTLPPPHPPSGAIGTGHIVAFTRSGLTVPWNEKYKSLLEFAEACAVPVRWSCRTGVCHMCESGLIAGTVKYAPDPLDPPADGNILLCCSTPLSEIELDL</sequence>
<dbReference type="KEGG" id="aba:Acid345_2660"/>
<proteinExistence type="inferred from homology"/>